<dbReference type="OrthoDB" id="359268at2"/>
<dbReference type="InterPro" id="IPR029039">
    <property type="entry name" value="Flavoprotein-like_sf"/>
</dbReference>
<name>A0A562J0W5_9GAMM</name>
<accession>A0A562J0W5</accession>
<evidence type="ECO:0000313" key="6">
    <source>
        <dbReference type="Proteomes" id="UP000319627"/>
    </source>
</evidence>
<dbReference type="SUPFAM" id="SSF52218">
    <property type="entry name" value="Flavoproteins"/>
    <property type="match status" value="1"/>
</dbReference>
<keyword evidence="6" id="KW-1185">Reference proteome</keyword>
<comment type="cofactor">
    <cofactor evidence="1">
        <name>FMN</name>
        <dbReference type="ChEBI" id="CHEBI:58210"/>
    </cofactor>
</comment>
<keyword evidence="3" id="KW-0288">FMN</keyword>
<dbReference type="Gene3D" id="3.40.50.360">
    <property type="match status" value="1"/>
</dbReference>
<dbReference type="NCBIfam" id="NF004343">
    <property type="entry name" value="PRK05723.1"/>
    <property type="match status" value="1"/>
</dbReference>
<reference evidence="5 6" key="1">
    <citation type="submission" date="2019-07" db="EMBL/GenBank/DDBJ databases">
        <title>Genomic Encyclopedia of Type Strains, Phase I: the one thousand microbial genomes (KMG-I) project.</title>
        <authorList>
            <person name="Kyrpides N."/>
        </authorList>
    </citation>
    <scope>NUCLEOTIDE SEQUENCE [LARGE SCALE GENOMIC DNA]</scope>
    <source>
        <strain evidence="5 6">DSM 375</strain>
    </source>
</reference>
<evidence type="ECO:0000259" key="4">
    <source>
        <dbReference type="PROSITE" id="PS50902"/>
    </source>
</evidence>
<evidence type="ECO:0000256" key="2">
    <source>
        <dbReference type="ARBA" id="ARBA00022630"/>
    </source>
</evidence>
<dbReference type="GO" id="GO:0050660">
    <property type="term" value="F:flavin adenine dinucleotide binding"/>
    <property type="evidence" value="ECO:0007669"/>
    <property type="project" value="TreeGrafter"/>
</dbReference>
<evidence type="ECO:0000313" key="5">
    <source>
        <dbReference type="EMBL" id="TWH76787.1"/>
    </source>
</evidence>
<dbReference type="Proteomes" id="UP000319627">
    <property type="component" value="Unassembled WGS sequence"/>
</dbReference>
<protein>
    <submittedName>
        <fullName evidence="5">MioC protein</fullName>
    </submittedName>
</protein>
<dbReference type="GO" id="GO:0010181">
    <property type="term" value="F:FMN binding"/>
    <property type="evidence" value="ECO:0007669"/>
    <property type="project" value="InterPro"/>
</dbReference>
<comment type="caution">
    <text evidence="5">The sequence shown here is derived from an EMBL/GenBank/DDBJ whole genome shotgun (WGS) entry which is preliminary data.</text>
</comment>
<dbReference type="AlphaFoldDB" id="A0A562J0W5"/>
<proteinExistence type="predicted"/>
<sequence>MNIAIISGSVFGTAERVARHAQAMLEQAGFKVWYEPQTSLTAVQQFAPQALLFVTSTTGHGELPNNLLPLALEVRDTLPASWRGLPGGIIALGDSNYRKTFCQGGEQIRELFSELGVREVQDMLRLDASETVDQETDAEPWIESFQQALA</sequence>
<keyword evidence="2" id="KW-0285">Flavoprotein</keyword>
<organism evidence="5 6">
    <name type="scientific">Azomonas agilis</name>
    <dbReference type="NCBI Taxonomy" id="116849"/>
    <lineage>
        <taxon>Bacteria</taxon>
        <taxon>Pseudomonadati</taxon>
        <taxon>Pseudomonadota</taxon>
        <taxon>Gammaproteobacteria</taxon>
        <taxon>Pseudomonadales</taxon>
        <taxon>Pseudomonadaceae</taxon>
        <taxon>Azomonas</taxon>
    </lineage>
</organism>
<feature type="domain" description="Flavodoxin-like" evidence="4">
    <location>
        <begin position="3"/>
        <end position="146"/>
    </location>
</feature>
<dbReference type="GO" id="GO:0005829">
    <property type="term" value="C:cytosol"/>
    <property type="evidence" value="ECO:0007669"/>
    <property type="project" value="TreeGrafter"/>
</dbReference>
<dbReference type="InterPro" id="IPR008254">
    <property type="entry name" value="Flavodoxin/NO_synth"/>
</dbReference>
<dbReference type="PROSITE" id="PS50902">
    <property type="entry name" value="FLAVODOXIN_LIKE"/>
    <property type="match status" value="1"/>
</dbReference>
<dbReference type="GO" id="GO:0016655">
    <property type="term" value="F:oxidoreductase activity, acting on NAD(P)H, quinone or similar compound as acceptor"/>
    <property type="evidence" value="ECO:0007669"/>
    <property type="project" value="UniProtKB-ARBA"/>
</dbReference>
<dbReference type="RefSeq" id="WP_144570568.1">
    <property type="nucleotide sequence ID" value="NZ_VLKG01000002.1"/>
</dbReference>
<evidence type="ECO:0000256" key="3">
    <source>
        <dbReference type="ARBA" id="ARBA00022643"/>
    </source>
</evidence>
<dbReference type="Pfam" id="PF00258">
    <property type="entry name" value="Flavodoxin_1"/>
    <property type="match status" value="1"/>
</dbReference>
<dbReference type="PANTHER" id="PTHR19384">
    <property type="entry name" value="NITRIC OXIDE SYNTHASE-RELATED"/>
    <property type="match status" value="1"/>
</dbReference>
<dbReference type="EMBL" id="VLKG01000002">
    <property type="protein sequence ID" value="TWH76787.1"/>
    <property type="molecule type" value="Genomic_DNA"/>
</dbReference>
<evidence type="ECO:0000256" key="1">
    <source>
        <dbReference type="ARBA" id="ARBA00001917"/>
    </source>
</evidence>
<dbReference type="PANTHER" id="PTHR19384:SF128">
    <property type="entry name" value="NADPH OXIDOREDUCTASE A"/>
    <property type="match status" value="1"/>
</dbReference>
<gene>
    <name evidence="5" type="ORF">LX59_00832</name>
</gene>